<dbReference type="EMBL" id="CP000448">
    <property type="protein sequence ID" value="ABI68852.1"/>
    <property type="molecule type" value="Genomic_DNA"/>
</dbReference>
<organism evidence="2 3">
    <name type="scientific">Syntrophomonas wolfei subsp. wolfei (strain DSM 2245B / Goettingen)</name>
    <dbReference type="NCBI Taxonomy" id="335541"/>
    <lineage>
        <taxon>Bacteria</taxon>
        <taxon>Bacillati</taxon>
        <taxon>Bacillota</taxon>
        <taxon>Clostridia</taxon>
        <taxon>Eubacteriales</taxon>
        <taxon>Syntrophomonadaceae</taxon>
        <taxon>Syntrophomonas</taxon>
    </lineage>
</organism>
<dbReference type="RefSeq" id="WP_011640951.1">
    <property type="nucleotide sequence ID" value="NC_008346.1"/>
</dbReference>
<protein>
    <recommendedName>
        <fullName evidence="4">DUF4391 domain-containing protein</fullName>
    </recommendedName>
</protein>
<dbReference type="KEGG" id="swo:Swol_1549"/>
<dbReference type="Pfam" id="PF14335">
    <property type="entry name" value="DUF4391"/>
    <property type="match status" value="1"/>
</dbReference>
<accession>Q0AWQ2</accession>
<evidence type="ECO:0000313" key="3">
    <source>
        <dbReference type="Proteomes" id="UP000001968"/>
    </source>
</evidence>
<sequence length="253" mass="29179">MLKTLMEIFNLPPKARMQRRMPKNTFYRNAELSKRDIKTFVNEIQLVQVVAILNSDSLRVAPFVNEEYNISDIAYLLVELKNKGQEGKVAHIIHTAIPYPLLIIFCYRQQVRFSTALKRLNKNDPTSIVLGDINISPWVDPIYPLPVQKAFLDSLALKTLPFDNLYRLYLALDNRIYLTGVIDLIGVYPSPEVDVNEVQEMLDKIDKLEKTINTLNTAMKRVTSFAHKMQHHVQIQQLQQQLDALITQLSEVC</sequence>
<proteinExistence type="predicted"/>
<keyword evidence="3" id="KW-1185">Reference proteome</keyword>
<keyword evidence="1" id="KW-0175">Coiled coil</keyword>
<evidence type="ECO:0008006" key="4">
    <source>
        <dbReference type="Google" id="ProtNLM"/>
    </source>
</evidence>
<reference evidence="3" key="1">
    <citation type="journal article" date="2010" name="Environ. Microbiol.">
        <title>The genome of Syntrophomonas wolfei: new insights into syntrophic metabolism and biohydrogen production.</title>
        <authorList>
            <person name="Sieber J.R."/>
            <person name="Sims D.R."/>
            <person name="Han C."/>
            <person name="Kim E."/>
            <person name="Lykidis A."/>
            <person name="Lapidus A.L."/>
            <person name="McDonnald E."/>
            <person name="Rohlin L."/>
            <person name="Culley D.E."/>
            <person name="Gunsalus R."/>
            <person name="McInerney M.J."/>
        </authorList>
    </citation>
    <scope>NUCLEOTIDE SEQUENCE [LARGE SCALE GENOMIC DNA]</scope>
    <source>
        <strain evidence="3">DSM 2245B / Goettingen</strain>
    </source>
</reference>
<dbReference type="Proteomes" id="UP000001968">
    <property type="component" value="Chromosome"/>
</dbReference>
<dbReference type="STRING" id="335541.Swol_1549"/>
<feature type="coiled-coil region" evidence="1">
    <location>
        <begin position="198"/>
        <end position="248"/>
    </location>
</feature>
<dbReference type="AlphaFoldDB" id="Q0AWQ2"/>
<dbReference type="HOGENOM" id="CLU_083612_0_0_9"/>
<evidence type="ECO:0000313" key="2">
    <source>
        <dbReference type="EMBL" id="ABI68852.1"/>
    </source>
</evidence>
<dbReference type="InterPro" id="IPR036691">
    <property type="entry name" value="Endo/exonu/phosph_ase_sf"/>
</dbReference>
<dbReference type="eggNOG" id="ENOG5032C11">
    <property type="taxonomic scope" value="Bacteria"/>
</dbReference>
<evidence type="ECO:0000256" key="1">
    <source>
        <dbReference type="SAM" id="Coils"/>
    </source>
</evidence>
<gene>
    <name evidence="2" type="ordered locus">Swol_1549</name>
</gene>
<dbReference type="OrthoDB" id="9805811at2"/>
<dbReference type="SUPFAM" id="SSF56219">
    <property type="entry name" value="DNase I-like"/>
    <property type="match status" value="1"/>
</dbReference>
<dbReference type="InterPro" id="IPR025503">
    <property type="entry name" value="DUF4391"/>
</dbReference>
<name>Q0AWQ2_SYNWW</name>